<protein>
    <submittedName>
        <fullName evidence="12">Putative small-conductance mechanosensitive channel protein</fullName>
    </submittedName>
</protein>
<dbReference type="Gene3D" id="2.30.30.60">
    <property type="match status" value="1"/>
</dbReference>
<feature type="transmembrane region" description="Helical" evidence="7">
    <location>
        <begin position="547"/>
        <end position="569"/>
    </location>
</feature>
<feature type="transmembrane region" description="Helical" evidence="7">
    <location>
        <begin position="411"/>
        <end position="434"/>
    </location>
</feature>
<dbReference type="InterPro" id="IPR010920">
    <property type="entry name" value="LSM_dom_sf"/>
</dbReference>
<evidence type="ECO:0000256" key="3">
    <source>
        <dbReference type="ARBA" id="ARBA00022475"/>
    </source>
</evidence>
<keyword evidence="3" id="KW-1003">Cell membrane</keyword>
<dbReference type="Pfam" id="PF21082">
    <property type="entry name" value="MS_channel_3rd"/>
    <property type="match status" value="1"/>
</dbReference>
<dbReference type="InterPro" id="IPR006685">
    <property type="entry name" value="MscS_channel_2nd"/>
</dbReference>
<feature type="chain" id="PRO_5003038129" evidence="8">
    <location>
        <begin position="31"/>
        <end position="806"/>
    </location>
</feature>
<dbReference type="PANTHER" id="PTHR30347">
    <property type="entry name" value="POTASSIUM CHANNEL RELATED"/>
    <property type="match status" value="1"/>
</dbReference>
<evidence type="ECO:0000256" key="6">
    <source>
        <dbReference type="ARBA" id="ARBA00023136"/>
    </source>
</evidence>
<evidence type="ECO:0000313" key="12">
    <source>
        <dbReference type="EMBL" id="CBA17223.1"/>
    </source>
</evidence>
<sequence>MRLLPRFVSLSLRRYLVLVVLLCAALVASAQPQGAAMPQDPQVLLDQAEQALKDARRAQADAVDQGALQDLVVKVGDAEDEAQGVVSTLSPQLAQVDARLQQLGPAASGDGPDITAQRNAFTRQHGRLDSGIKRGKLLAMEARQLADDIERARAEHFSQELSLRSPSPLSPALWQQIASDFPDDRDRLLGLYAQAVQALDTALADRGAGALGIGVALALSLLFPLRYLLRWLGKRYAMSRAPGSRLRRSGLALWFLLLGTLTPGLAALVLAETLRSIDAIPARLEAVLSGFVVVSFATAFMGSLGASVLLPNQPSWRLFPIDDATARRLRKYTWATAALAWISGMLLVLNQASRIGDATTVAVDGVVTLAYAVLILATVNSLSRLRRRQYAEAVAQALAHAQPPSSQHRGALALIGVLVKVVVVVALLASLLGYLHLGLFITRQLIWITMIVGAMRLMMNFADDFALWLFASDGHIGRISRVANGAFGVRPSLLEQAGVLTSALLRVLLLLIGVGVLLMPFGTNVSIFSERFSLLFEGIRVSDKVVLYPGAIARAVLVLLLGLATMQYLHRWLTQTYLPKTELDDGARNSISTMARYAGILLATLWALAALGIGLERIALVLSALSVGIGFGLQSITQNFVSGLILLAERPVKIGDWIKIGDYEGDVRRISVRSTEIQVGDRSTLIVPNSEFITKTLRNMTLAGPLGRVQIQFAVPLDTDVARLRTLLLELYAAHPGVLQEPVPSVFIDSIANGSITLNSYAYVVSPRLVYATRSDLFFALLQRLAEDGIALESPQQIKLLRDPPG</sequence>
<keyword evidence="13" id="KW-1185">Reference proteome</keyword>
<dbReference type="Gene3D" id="3.30.70.100">
    <property type="match status" value="1"/>
</dbReference>
<comment type="similarity">
    <text evidence="2">Belongs to the MscS (TC 1.A.23) family.</text>
</comment>
<evidence type="ECO:0000256" key="5">
    <source>
        <dbReference type="ARBA" id="ARBA00022989"/>
    </source>
</evidence>
<feature type="transmembrane region" description="Helical" evidence="7">
    <location>
        <begin position="621"/>
        <end position="647"/>
    </location>
</feature>
<evidence type="ECO:0000313" key="13">
    <source>
        <dbReference type="Proteomes" id="UP000001890"/>
    </source>
</evidence>
<dbReference type="AlphaFoldDB" id="D2UFR2"/>
<dbReference type="InterPro" id="IPR052702">
    <property type="entry name" value="MscS-like_channel"/>
</dbReference>
<name>D2UFR2_XANAP</name>
<keyword evidence="6 7" id="KW-0472">Membrane</keyword>
<dbReference type="RefSeq" id="WP_012917216.1">
    <property type="nucleotide sequence ID" value="NC_013722.1"/>
</dbReference>
<dbReference type="Pfam" id="PF00924">
    <property type="entry name" value="MS_channel_2nd"/>
    <property type="match status" value="1"/>
</dbReference>
<feature type="transmembrane region" description="Helical" evidence="7">
    <location>
        <begin position="250"/>
        <end position="271"/>
    </location>
</feature>
<keyword evidence="8" id="KW-0732">Signal</keyword>
<feature type="transmembrane region" description="Helical" evidence="7">
    <location>
        <begin position="503"/>
        <end position="527"/>
    </location>
</feature>
<evidence type="ECO:0000256" key="7">
    <source>
        <dbReference type="SAM" id="Phobius"/>
    </source>
</evidence>
<dbReference type="eggNOG" id="COG3264">
    <property type="taxonomic scope" value="Bacteria"/>
</dbReference>
<feature type="domain" description="Mechanosensitive ion channel MscS C-terminal" evidence="11">
    <location>
        <begin position="710"/>
        <end position="791"/>
    </location>
</feature>
<dbReference type="SUPFAM" id="SSF50182">
    <property type="entry name" value="Sm-like ribonucleoproteins"/>
    <property type="match status" value="1"/>
</dbReference>
<dbReference type="InterPro" id="IPR023408">
    <property type="entry name" value="MscS_beta-dom_sf"/>
</dbReference>
<dbReference type="InterPro" id="IPR011066">
    <property type="entry name" value="MscS_channel_C_sf"/>
</dbReference>
<feature type="transmembrane region" description="Helical" evidence="7">
    <location>
        <begin position="291"/>
        <end position="311"/>
    </location>
</feature>
<evidence type="ECO:0000256" key="2">
    <source>
        <dbReference type="ARBA" id="ARBA00008017"/>
    </source>
</evidence>
<evidence type="ECO:0000259" key="10">
    <source>
        <dbReference type="Pfam" id="PF12607"/>
    </source>
</evidence>
<dbReference type="EMBL" id="FP565176">
    <property type="protein sequence ID" value="CBA17223.1"/>
    <property type="molecule type" value="Genomic_DNA"/>
</dbReference>
<evidence type="ECO:0000256" key="4">
    <source>
        <dbReference type="ARBA" id="ARBA00022692"/>
    </source>
</evidence>
<dbReference type="Proteomes" id="UP000001890">
    <property type="component" value="Chromosome"/>
</dbReference>
<dbReference type="STRING" id="380358.XALC_2746"/>
<comment type="subcellular location">
    <subcellularLocation>
        <location evidence="1">Cell membrane</location>
        <topology evidence="1">Multi-pass membrane protein</topology>
    </subcellularLocation>
</comment>
<dbReference type="PANTHER" id="PTHR30347:SF9">
    <property type="entry name" value="MINICONDUCTANCE MECHANOSENSITIVE CHANNEL MSCM"/>
    <property type="match status" value="1"/>
</dbReference>
<gene>
    <name evidence="12" type="primary">mscK</name>
    <name evidence="12" type="ordered locus">XALc_2746</name>
</gene>
<dbReference type="GO" id="GO:0008381">
    <property type="term" value="F:mechanosensitive monoatomic ion channel activity"/>
    <property type="evidence" value="ECO:0007669"/>
    <property type="project" value="UniProtKB-ARBA"/>
</dbReference>
<dbReference type="SUPFAM" id="SSF82861">
    <property type="entry name" value="Mechanosensitive channel protein MscS (YggB), transmembrane region"/>
    <property type="match status" value="1"/>
</dbReference>
<feature type="transmembrane region" description="Helical" evidence="7">
    <location>
        <begin position="358"/>
        <end position="379"/>
    </location>
</feature>
<evidence type="ECO:0000259" key="11">
    <source>
        <dbReference type="Pfam" id="PF21082"/>
    </source>
</evidence>
<feature type="domain" description="DUF3772" evidence="10">
    <location>
        <begin position="132"/>
        <end position="194"/>
    </location>
</feature>
<feature type="domain" description="Mechanosensitive ion channel MscS" evidence="9">
    <location>
        <begin position="636"/>
        <end position="701"/>
    </location>
</feature>
<feature type="transmembrane region" description="Helical" evidence="7">
    <location>
        <begin position="597"/>
        <end position="615"/>
    </location>
</feature>
<reference evidence="12 13" key="1">
    <citation type="journal article" date="2009" name="BMC Genomics">
        <title>The complete genome sequence of Xanthomonas albilineans provides new insights into the reductive genome evolution of the xylem-limited Xanthomonadaceae.</title>
        <authorList>
            <person name="Pieretti I."/>
            <person name="Royer M."/>
            <person name="Barbe V."/>
            <person name="Carrere S."/>
            <person name="Koebnik R."/>
            <person name="Cociancich S."/>
            <person name="Couloux A."/>
            <person name="Darrasse A."/>
            <person name="Gouzy J."/>
            <person name="Jacques M.A."/>
            <person name="Lauber E."/>
            <person name="Manceau C."/>
            <person name="Mangenot S."/>
            <person name="Poussier S."/>
            <person name="Segurens B."/>
            <person name="Szurek B."/>
            <person name="Verdier V."/>
            <person name="Arlat M."/>
            <person name="Rott P."/>
        </authorList>
    </citation>
    <scope>NUCLEOTIDE SEQUENCE [LARGE SCALE GENOMIC DNA]</scope>
    <source>
        <strain evidence="13">GPE PC73 / CFBP 7063</strain>
    </source>
</reference>
<keyword evidence="4 7" id="KW-0812">Transmembrane</keyword>
<dbReference type="InterPro" id="IPR011014">
    <property type="entry name" value="MscS_channel_TM-2"/>
</dbReference>
<evidence type="ECO:0000256" key="1">
    <source>
        <dbReference type="ARBA" id="ARBA00004651"/>
    </source>
</evidence>
<dbReference type="InterPro" id="IPR049278">
    <property type="entry name" value="MS_channel_C"/>
</dbReference>
<dbReference type="SUPFAM" id="SSF82689">
    <property type="entry name" value="Mechanosensitive channel protein MscS (YggB), C-terminal domain"/>
    <property type="match status" value="1"/>
</dbReference>
<proteinExistence type="inferred from homology"/>
<feature type="transmembrane region" description="Helical" evidence="7">
    <location>
        <begin position="332"/>
        <end position="352"/>
    </location>
</feature>
<evidence type="ECO:0000259" key="9">
    <source>
        <dbReference type="Pfam" id="PF00924"/>
    </source>
</evidence>
<feature type="transmembrane region" description="Helical" evidence="7">
    <location>
        <begin position="208"/>
        <end position="229"/>
    </location>
</feature>
<dbReference type="KEGG" id="xal:XALC_2746"/>
<organism evidence="12 13">
    <name type="scientific">Xanthomonas albilineans (strain GPE PC73 / CFBP 7063)</name>
    <dbReference type="NCBI Taxonomy" id="380358"/>
    <lineage>
        <taxon>Bacteria</taxon>
        <taxon>Pseudomonadati</taxon>
        <taxon>Pseudomonadota</taxon>
        <taxon>Gammaproteobacteria</taxon>
        <taxon>Lysobacterales</taxon>
        <taxon>Lysobacteraceae</taxon>
        <taxon>Xanthomonas</taxon>
    </lineage>
</organism>
<feature type="signal peptide" evidence="8">
    <location>
        <begin position="1"/>
        <end position="30"/>
    </location>
</feature>
<dbReference type="Gene3D" id="1.10.287.1260">
    <property type="match status" value="1"/>
</dbReference>
<keyword evidence="5 7" id="KW-1133">Transmembrane helix</keyword>
<dbReference type="GO" id="GO:0005886">
    <property type="term" value="C:plasma membrane"/>
    <property type="evidence" value="ECO:0007669"/>
    <property type="project" value="UniProtKB-SubCell"/>
</dbReference>
<dbReference type="Pfam" id="PF12607">
    <property type="entry name" value="DUF3772"/>
    <property type="match status" value="1"/>
</dbReference>
<evidence type="ECO:0000256" key="8">
    <source>
        <dbReference type="SAM" id="SignalP"/>
    </source>
</evidence>
<dbReference type="InterPro" id="IPR022249">
    <property type="entry name" value="DUF3772"/>
</dbReference>
<accession>D2UFR2</accession>